<keyword evidence="4" id="KW-1185">Reference proteome</keyword>
<dbReference type="GeneID" id="86051132"/>
<evidence type="ECO:0000313" key="4">
    <source>
        <dbReference type="Proteomes" id="UP000003416"/>
    </source>
</evidence>
<feature type="chain" id="PRO_5003305932" description="BT-3987-like N-terminal domain-containing protein" evidence="1">
    <location>
        <begin position="24"/>
        <end position="467"/>
    </location>
</feature>
<evidence type="ECO:0000313" key="3">
    <source>
        <dbReference type="EMBL" id="EGF50370.1"/>
    </source>
</evidence>
<dbReference type="InterPro" id="IPR013728">
    <property type="entry name" value="BT_3987-like_N"/>
</dbReference>
<dbReference type="Proteomes" id="UP000003416">
    <property type="component" value="Unassembled WGS sequence"/>
</dbReference>
<dbReference type="HOGENOM" id="CLU_045938_0_0_10"/>
<keyword evidence="1" id="KW-0732">Signal</keyword>
<name>F3PYE9_9BACE</name>
<dbReference type="STRING" id="763034.HMPREF9446_03797"/>
<protein>
    <recommendedName>
        <fullName evidence="2">BT-3987-like N-terminal domain-containing protein</fullName>
    </recommendedName>
</protein>
<dbReference type="eggNOG" id="ENOG5031WMH">
    <property type="taxonomic scope" value="Bacteria"/>
</dbReference>
<dbReference type="Pfam" id="PF08522">
    <property type="entry name" value="BT_3987-like_N"/>
    <property type="match status" value="2"/>
</dbReference>
<sequence>MKRHIYLASLLCTLIAFSGTSCDNPGEPQFENDEFTSVLYLKNNNQVEVDFYNVNEDVTFSTAIGKGGTNPAIARNASLAVFTQEELDAYNTENATNFIMLPSNYYEFDKDYTFDESTESQNVNITLKASIGTLEQNKQYVLPIRLESPEYSIKKDKSTLILLPKVFTPTISLGTSGILPIISFSIYDDAVTTAQCPLTLNLDVANSKWNFGVTYETDKEILEAKVAQIAAESGENYTLLPAENYTLPATSFNAESNKEVKIDIDRTGLSSGEYLLPVILKDVTGMPFNVSSDKIGYVHVRISNKITLSINDLYANSNENDQSLPAIINGSADDNGWQSMWYAPELDKPACDPKYGIYIDIKDVRNISKIARLVLSIKTTHNNPKHIQFYAGNSVDDLRLIHENENCYPDSGSKKTYDTGNLETGNVSMIRIALITNTNNIDMRTLEFYSGNYIHNVALSEIELYGE</sequence>
<dbReference type="EMBL" id="AFBN01000109">
    <property type="protein sequence ID" value="EGF50370.1"/>
    <property type="molecule type" value="Genomic_DNA"/>
</dbReference>
<dbReference type="Gene3D" id="2.60.40.1740">
    <property type="entry name" value="hypothetical protein (bacova_03559)"/>
    <property type="match status" value="2"/>
</dbReference>
<evidence type="ECO:0000259" key="2">
    <source>
        <dbReference type="Pfam" id="PF08522"/>
    </source>
</evidence>
<feature type="domain" description="BT-3987-like N-terminal" evidence="2">
    <location>
        <begin position="39"/>
        <end position="149"/>
    </location>
</feature>
<feature type="signal peptide" evidence="1">
    <location>
        <begin position="1"/>
        <end position="23"/>
    </location>
</feature>
<accession>F3PYE9</accession>
<dbReference type="RefSeq" id="WP_009126965.1">
    <property type="nucleotide sequence ID" value="NZ_GL882694.1"/>
</dbReference>
<gene>
    <name evidence="3" type="ORF">HMPREF9446_03797</name>
</gene>
<reference evidence="3 4" key="1">
    <citation type="submission" date="2011-02" db="EMBL/GenBank/DDBJ databases">
        <authorList>
            <person name="Weinstock G."/>
            <person name="Sodergren E."/>
            <person name="Clifton S."/>
            <person name="Fulton L."/>
            <person name="Fulton B."/>
            <person name="Courtney L."/>
            <person name="Fronick C."/>
            <person name="Harrison M."/>
            <person name="Strong C."/>
            <person name="Farmer C."/>
            <person name="Delahaunty K."/>
            <person name="Markovic C."/>
            <person name="Hall O."/>
            <person name="Minx P."/>
            <person name="Tomlinson C."/>
            <person name="Mitreva M."/>
            <person name="Hou S."/>
            <person name="Chen J."/>
            <person name="Wollam A."/>
            <person name="Pepin K.H."/>
            <person name="Johnson M."/>
            <person name="Bhonagiri V."/>
            <person name="Zhang X."/>
            <person name="Suruliraj S."/>
            <person name="Warren W."/>
            <person name="Chinwalla A."/>
            <person name="Mardis E.R."/>
            <person name="Wilson R.K."/>
        </authorList>
    </citation>
    <scope>NUCLEOTIDE SEQUENCE [LARGE SCALE GENOMIC DNA]</scope>
    <source>
        <strain evidence="3 4">YIT 12057</strain>
    </source>
</reference>
<proteinExistence type="predicted"/>
<dbReference type="SUPFAM" id="SSF49785">
    <property type="entry name" value="Galactose-binding domain-like"/>
    <property type="match status" value="1"/>
</dbReference>
<feature type="domain" description="BT-3987-like N-terminal" evidence="2">
    <location>
        <begin position="191"/>
        <end position="285"/>
    </location>
</feature>
<dbReference type="AlphaFoldDB" id="F3PYE9"/>
<organism evidence="3 4">
    <name type="scientific">Bacteroides fluxus YIT 12057</name>
    <dbReference type="NCBI Taxonomy" id="763034"/>
    <lineage>
        <taxon>Bacteria</taxon>
        <taxon>Pseudomonadati</taxon>
        <taxon>Bacteroidota</taxon>
        <taxon>Bacteroidia</taxon>
        <taxon>Bacteroidales</taxon>
        <taxon>Bacteroidaceae</taxon>
        <taxon>Bacteroides</taxon>
    </lineage>
</organism>
<dbReference type="InterPro" id="IPR008979">
    <property type="entry name" value="Galactose-bd-like_sf"/>
</dbReference>
<dbReference type="PROSITE" id="PS51257">
    <property type="entry name" value="PROKAR_LIPOPROTEIN"/>
    <property type="match status" value="1"/>
</dbReference>
<evidence type="ECO:0000256" key="1">
    <source>
        <dbReference type="SAM" id="SignalP"/>
    </source>
</evidence>
<comment type="caution">
    <text evidence="3">The sequence shown here is derived from an EMBL/GenBank/DDBJ whole genome shotgun (WGS) entry which is preliminary data.</text>
</comment>